<name>A0A8J7QGG5_9BACT</name>
<comment type="caution">
    <text evidence="3">The sequence shown here is derived from an EMBL/GenBank/DDBJ whole genome shotgun (WGS) entry which is preliminary data.</text>
</comment>
<dbReference type="CDD" id="cd01300">
    <property type="entry name" value="YtcJ_like"/>
    <property type="match status" value="1"/>
</dbReference>
<sequence>MLIRLFAGLSVVLLLCACHSPAPSVVEPAVTLYHGGSILSLEGALRFDVMAVAEGRILDLGDEGLLKHYPDAAKVDLAGATVLPGMIDSHVHVRELGENLIKADLRGTTTVDAMIAILKQRYPKPEPGVWLIGHGWDEGVWASQGYPDRAALDAAYPENPVALSSLHGFAAFYNASALAVAGIDAATPNPEGGTILRRDDQSATGVLLTNARYLVNQHIPALDPAATRAAILTGLNTLAAAGVTAVHEAGMDGEQLAAFRELAASGKLPIRVYGMLNGNDRPLMEQWFAQGPLLDSSDFFTVRSIKVFYDGSLGSRTALLAKPYHDHPDKAHPTERIAPEAVTWLAENAAEKGFQMAVHAIGDEANRRVLDIYEAALKDTPDHRWRIEHAQVVLPDYYTRAAKLGVISSMQPSHAVGDSGWAEARLGPDRIREAYAWRKILAAGGRLALNSDLPGEPWQPMQTLYFAVTRRKLNGEPPAGWYPDQALSVMESLHGMTAAGAHAAFQEARLGTLAKGKHADFIALDRDPTRVPAEELASIRVLKVWVGGRLVTQVAGGGSATM</sequence>
<protein>
    <submittedName>
        <fullName evidence="3">Amidohydrolase</fullName>
    </submittedName>
</protein>
<dbReference type="InterPro" id="IPR033932">
    <property type="entry name" value="YtcJ-like"/>
</dbReference>
<dbReference type="Gene3D" id="2.30.40.10">
    <property type="entry name" value="Urease, subunit C, domain 1"/>
    <property type="match status" value="1"/>
</dbReference>
<feature type="domain" description="Amidohydrolase 3" evidence="2">
    <location>
        <begin position="75"/>
        <end position="551"/>
    </location>
</feature>
<dbReference type="PANTHER" id="PTHR22642">
    <property type="entry name" value="IMIDAZOLONEPROPIONASE"/>
    <property type="match status" value="1"/>
</dbReference>
<evidence type="ECO:0000256" key="1">
    <source>
        <dbReference type="SAM" id="SignalP"/>
    </source>
</evidence>
<keyword evidence="4" id="KW-1185">Reference proteome</keyword>
<reference evidence="3" key="1">
    <citation type="submission" date="2021-03" db="EMBL/GenBank/DDBJ databases">
        <authorList>
            <person name="Wang G."/>
        </authorList>
    </citation>
    <scope>NUCLEOTIDE SEQUENCE</scope>
    <source>
        <strain evidence="3">KCTC 12899</strain>
    </source>
</reference>
<dbReference type="RefSeq" id="WP_207857693.1">
    <property type="nucleotide sequence ID" value="NZ_JAFREP010000004.1"/>
</dbReference>
<dbReference type="EMBL" id="JAFREP010000004">
    <property type="protein sequence ID" value="MBO1318100.1"/>
    <property type="molecule type" value="Genomic_DNA"/>
</dbReference>
<accession>A0A8J7QGG5</accession>
<organism evidence="3 4">
    <name type="scientific">Acanthopleuribacter pedis</name>
    <dbReference type="NCBI Taxonomy" id="442870"/>
    <lineage>
        <taxon>Bacteria</taxon>
        <taxon>Pseudomonadati</taxon>
        <taxon>Acidobacteriota</taxon>
        <taxon>Holophagae</taxon>
        <taxon>Acanthopleuribacterales</taxon>
        <taxon>Acanthopleuribacteraceae</taxon>
        <taxon>Acanthopleuribacter</taxon>
    </lineage>
</organism>
<keyword evidence="1" id="KW-0732">Signal</keyword>
<evidence type="ECO:0000259" key="2">
    <source>
        <dbReference type="Pfam" id="PF07969"/>
    </source>
</evidence>
<dbReference type="SUPFAM" id="SSF51338">
    <property type="entry name" value="Composite domain of metallo-dependent hydrolases"/>
    <property type="match status" value="1"/>
</dbReference>
<dbReference type="Proteomes" id="UP000664417">
    <property type="component" value="Unassembled WGS sequence"/>
</dbReference>
<dbReference type="InterPro" id="IPR032466">
    <property type="entry name" value="Metal_Hydrolase"/>
</dbReference>
<dbReference type="Gene3D" id="3.10.310.70">
    <property type="match status" value="1"/>
</dbReference>
<dbReference type="SUPFAM" id="SSF51556">
    <property type="entry name" value="Metallo-dependent hydrolases"/>
    <property type="match status" value="1"/>
</dbReference>
<evidence type="ECO:0000313" key="3">
    <source>
        <dbReference type="EMBL" id="MBO1318100.1"/>
    </source>
</evidence>
<feature type="signal peptide" evidence="1">
    <location>
        <begin position="1"/>
        <end position="24"/>
    </location>
</feature>
<evidence type="ECO:0000313" key="4">
    <source>
        <dbReference type="Proteomes" id="UP000664417"/>
    </source>
</evidence>
<gene>
    <name evidence="3" type="ORF">J3U88_06460</name>
</gene>
<dbReference type="AlphaFoldDB" id="A0A8J7QGG5"/>
<dbReference type="Pfam" id="PF07969">
    <property type="entry name" value="Amidohydro_3"/>
    <property type="match status" value="1"/>
</dbReference>
<dbReference type="GO" id="GO:0016810">
    <property type="term" value="F:hydrolase activity, acting on carbon-nitrogen (but not peptide) bonds"/>
    <property type="evidence" value="ECO:0007669"/>
    <property type="project" value="InterPro"/>
</dbReference>
<dbReference type="InterPro" id="IPR011059">
    <property type="entry name" value="Metal-dep_hydrolase_composite"/>
</dbReference>
<dbReference type="Gene3D" id="3.20.20.140">
    <property type="entry name" value="Metal-dependent hydrolases"/>
    <property type="match status" value="1"/>
</dbReference>
<dbReference type="InterPro" id="IPR013108">
    <property type="entry name" value="Amidohydro_3"/>
</dbReference>
<feature type="chain" id="PRO_5035254146" evidence="1">
    <location>
        <begin position="25"/>
        <end position="562"/>
    </location>
</feature>
<proteinExistence type="predicted"/>
<dbReference type="PANTHER" id="PTHR22642:SF2">
    <property type="entry name" value="PROTEIN LONG AFTER FAR-RED 3"/>
    <property type="match status" value="1"/>
</dbReference>
<dbReference type="PROSITE" id="PS51257">
    <property type="entry name" value="PROKAR_LIPOPROTEIN"/>
    <property type="match status" value="1"/>
</dbReference>